<dbReference type="EMBL" id="LR797382">
    <property type="protein sequence ID" value="CAB4212278.1"/>
    <property type="molecule type" value="Genomic_DNA"/>
</dbReference>
<gene>
    <name evidence="2" type="ORF">UFOVP1437_21</name>
    <name evidence="3" type="ORF">UFOVP1531_43</name>
</gene>
<dbReference type="EMBL" id="LR798383">
    <property type="protein sequence ID" value="CAB5228149.1"/>
    <property type="molecule type" value="Genomic_DNA"/>
</dbReference>
<organism evidence="3">
    <name type="scientific">uncultured Caudovirales phage</name>
    <dbReference type="NCBI Taxonomy" id="2100421"/>
    <lineage>
        <taxon>Viruses</taxon>
        <taxon>Duplodnaviria</taxon>
        <taxon>Heunggongvirae</taxon>
        <taxon>Uroviricota</taxon>
        <taxon>Caudoviricetes</taxon>
        <taxon>Peduoviridae</taxon>
        <taxon>Maltschvirus</taxon>
        <taxon>Maltschvirus maltsch</taxon>
    </lineage>
</organism>
<name>A0A6J7XB76_9CAUD</name>
<feature type="compositionally biased region" description="Polar residues" evidence="1">
    <location>
        <begin position="101"/>
        <end position="121"/>
    </location>
</feature>
<evidence type="ECO:0000313" key="3">
    <source>
        <dbReference type="EMBL" id="CAB5228149.1"/>
    </source>
</evidence>
<accession>A0A6J7XB76</accession>
<feature type="region of interest" description="Disordered" evidence="1">
    <location>
        <begin position="87"/>
        <end position="155"/>
    </location>
</feature>
<sequence>MASLKKAENDIYAYLNKRWRIGWSITAVTEFYNNLTYRQVIDEGGDMSRFFGIAIALDSKAEIDMHKYPRFTIKRLAEALANLRTTEEERRRFPKEPVITTDASMPQDTISSVVNPGTSSFPGKVPTPAPISVSSSMGFPTSLDDDFLNNLGDTP</sequence>
<reference evidence="3" key="1">
    <citation type="submission" date="2020-05" db="EMBL/GenBank/DDBJ databases">
        <authorList>
            <person name="Chiriac C."/>
            <person name="Salcher M."/>
            <person name="Ghai R."/>
            <person name="Kavagutti S V."/>
        </authorList>
    </citation>
    <scope>NUCLEOTIDE SEQUENCE</scope>
</reference>
<evidence type="ECO:0000313" key="2">
    <source>
        <dbReference type="EMBL" id="CAB4212278.1"/>
    </source>
</evidence>
<proteinExistence type="predicted"/>
<protein>
    <submittedName>
        <fullName evidence="3">Uncharacterized protein</fullName>
    </submittedName>
</protein>
<evidence type="ECO:0000256" key="1">
    <source>
        <dbReference type="SAM" id="MobiDB-lite"/>
    </source>
</evidence>